<reference evidence="1 2" key="1">
    <citation type="submission" date="2018-06" db="EMBL/GenBank/DDBJ databases">
        <title>Whole genome sequencing of four bacterial strains from South Shetland trench revealing bio-synthetic gene clusters.</title>
        <authorList>
            <person name="Abdel-Mageed W.M."/>
            <person name="Lehri B."/>
            <person name="Jarmusch S.A."/>
            <person name="Miranda K."/>
            <person name="Goodfellow M."/>
            <person name="Jaspars M."/>
            <person name="Karlyshev A.V."/>
        </authorList>
    </citation>
    <scope>NUCLEOTIDE SEQUENCE [LARGE SCALE GENOMIC DNA]</scope>
    <source>
        <strain evidence="1 2">SST1</strain>
    </source>
</reference>
<name>A0A365PB40_9ACTN</name>
<comment type="caution">
    <text evidence="1">The sequence shown here is derived from an EMBL/GenBank/DDBJ whole genome shotgun (WGS) entry which is preliminary data.</text>
</comment>
<evidence type="ECO:0000313" key="2">
    <source>
        <dbReference type="Proteomes" id="UP000252187"/>
    </source>
</evidence>
<evidence type="ECO:0000313" key="1">
    <source>
        <dbReference type="EMBL" id="RBA36841.1"/>
    </source>
</evidence>
<organism evidence="1 2">
    <name type="scientific">Dietzia maris</name>
    <dbReference type="NCBI Taxonomy" id="37915"/>
    <lineage>
        <taxon>Bacteria</taxon>
        <taxon>Bacillati</taxon>
        <taxon>Actinomycetota</taxon>
        <taxon>Actinomycetes</taxon>
        <taxon>Mycobacteriales</taxon>
        <taxon>Dietziaceae</taxon>
        <taxon>Dietzia</taxon>
    </lineage>
</organism>
<evidence type="ECO:0008006" key="3">
    <source>
        <dbReference type="Google" id="ProtNLM"/>
    </source>
</evidence>
<proteinExistence type="predicted"/>
<gene>
    <name evidence="1" type="ORF">DQ226_08645</name>
</gene>
<dbReference type="AlphaFoldDB" id="A0A365PB40"/>
<sequence length="143" mass="15831">MHDREAGEGGFIGCNSREDCDVEFAVDSVARIDCAAYGLTEDQQVVRVAIEVSVRDQVNYPDVLNIFNLGSWSALTDDGYTLRSLETTSGCDGQDSSLLMYGINPGEKVRNRVDFILPRNVEKLQLQPAALEGGGWRWQITDQ</sequence>
<protein>
    <recommendedName>
        <fullName evidence="3">DUF4352 domain-containing protein</fullName>
    </recommendedName>
</protein>
<dbReference type="EMBL" id="QNTT01000018">
    <property type="protein sequence ID" value="RBA36841.1"/>
    <property type="molecule type" value="Genomic_DNA"/>
</dbReference>
<dbReference type="Proteomes" id="UP000252187">
    <property type="component" value="Unassembled WGS sequence"/>
</dbReference>
<accession>A0A365PB40</accession>